<comment type="similarity">
    <text evidence="1">Belongs to the class-II aminoacyl-tRNA synthetase family.</text>
</comment>
<keyword evidence="6" id="KW-0648">Protein biosynthesis</keyword>
<evidence type="ECO:0000259" key="9">
    <source>
        <dbReference type="PROSITE" id="PS50862"/>
    </source>
</evidence>
<dbReference type="GO" id="GO:0032543">
    <property type="term" value="P:mitochondrial translation"/>
    <property type="evidence" value="ECO:0007669"/>
    <property type="project" value="TreeGrafter"/>
</dbReference>
<evidence type="ECO:0000313" key="11">
    <source>
        <dbReference type="Proteomes" id="UP001174136"/>
    </source>
</evidence>
<feature type="domain" description="Aminoacyl-transfer RNA synthetases class-II family profile" evidence="9">
    <location>
        <begin position="520"/>
        <end position="1168"/>
    </location>
</feature>
<keyword evidence="3 10" id="KW-0436">Ligase</keyword>
<dbReference type="InterPro" id="IPR045864">
    <property type="entry name" value="aa-tRNA-synth_II/BPL/LPL"/>
</dbReference>
<dbReference type="NCBIfam" id="TIGR00442">
    <property type="entry name" value="hisS"/>
    <property type="match status" value="3"/>
</dbReference>
<dbReference type="GO" id="GO:0006427">
    <property type="term" value="P:histidyl-tRNA aminoacylation"/>
    <property type="evidence" value="ECO:0007669"/>
    <property type="project" value="InterPro"/>
</dbReference>
<dbReference type="InterPro" id="IPR006195">
    <property type="entry name" value="aa-tRNA-synth_II"/>
</dbReference>
<dbReference type="SUPFAM" id="SSF55681">
    <property type="entry name" value="Class II aaRS and biotin synthetases"/>
    <property type="match status" value="3"/>
</dbReference>
<evidence type="ECO:0000256" key="2">
    <source>
        <dbReference type="ARBA" id="ARBA00012815"/>
    </source>
</evidence>
<dbReference type="CDD" id="cd00773">
    <property type="entry name" value="HisRS-like_core"/>
    <property type="match status" value="3"/>
</dbReference>
<protein>
    <recommendedName>
        <fullName evidence="2">histidine--tRNA ligase</fullName>
        <ecNumber evidence="2">6.1.1.21</ecNumber>
    </recommendedName>
</protein>
<accession>A0AA47N4I8</accession>
<dbReference type="Gene3D" id="3.40.50.800">
    <property type="entry name" value="Anticodon-binding domain"/>
    <property type="match status" value="3"/>
</dbReference>
<dbReference type="GO" id="GO:0003723">
    <property type="term" value="F:RNA binding"/>
    <property type="evidence" value="ECO:0007669"/>
    <property type="project" value="TreeGrafter"/>
</dbReference>
<dbReference type="InterPro" id="IPR015807">
    <property type="entry name" value="His-tRNA-ligase"/>
</dbReference>
<dbReference type="FunFam" id="3.30.930.10:FF:000021">
    <property type="entry name" value="Probable histidine--tRNA ligase, mitochondrial"/>
    <property type="match status" value="3"/>
</dbReference>
<dbReference type="SUPFAM" id="SSF52954">
    <property type="entry name" value="Class II aaRS ABD-related"/>
    <property type="match status" value="3"/>
</dbReference>
<dbReference type="Pfam" id="PF03129">
    <property type="entry name" value="HGTP_anticodon"/>
    <property type="match status" value="3"/>
</dbReference>
<dbReference type="GO" id="GO:0004821">
    <property type="term" value="F:histidine-tRNA ligase activity"/>
    <property type="evidence" value="ECO:0007669"/>
    <property type="project" value="UniProtKB-EC"/>
</dbReference>
<dbReference type="EMBL" id="JAOPHQ010001135">
    <property type="protein sequence ID" value="KAK0152217.1"/>
    <property type="molecule type" value="Genomic_DNA"/>
</dbReference>
<gene>
    <name evidence="10" type="primary">hars_0</name>
    <name evidence="10" type="ORF">N1851_006403</name>
</gene>
<dbReference type="GO" id="GO:0005739">
    <property type="term" value="C:mitochondrion"/>
    <property type="evidence" value="ECO:0007669"/>
    <property type="project" value="TreeGrafter"/>
</dbReference>
<dbReference type="GO" id="GO:0005524">
    <property type="term" value="F:ATP binding"/>
    <property type="evidence" value="ECO:0007669"/>
    <property type="project" value="UniProtKB-KW"/>
</dbReference>
<dbReference type="Pfam" id="PF13393">
    <property type="entry name" value="tRNA-synt_His"/>
    <property type="match status" value="3"/>
</dbReference>
<dbReference type="InterPro" id="IPR033656">
    <property type="entry name" value="HisRS_anticodon"/>
</dbReference>
<dbReference type="FunFam" id="3.40.50.800:FF:000008">
    <property type="entry name" value="histidine--tRNA ligase, cytoplasmic isoform X1"/>
    <property type="match status" value="3"/>
</dbReference>
<dbReference type="Gene3D" id="3.30.930.10">
    <property type="entry name" value="Bira Bifunctional Protein, Domain 2"/>
    <property type="match status" value="3"/>
</dbReference>
<dbReference type="Proteomes" id="UP001174136">
    <property type="component" value="Unassembled WGS sequence"/>
</dbReference>
<dbReference type="HAMAP" id="MF_00127">
    <property type="entry name" value="His_tRNA_synth"/>
    <property type="match status" value="2"/>
</dbReference>
<comment type="catalytic activity">
    <reaction evidence="8">
        <text>tRNA(His) + L-histidine + ATP = L-histidyl-tRNA(His) + AMP + diphosphate + H(+)</text>
        <dbReference type="Rhea" id="RHEA:17313"/>
        <dbReference type="Rhea" id="RHEA-COMP:9665"/>
        <dbReference type="Rhea" id="RHEA-COMP:9689"/>
        <dbReference type="ChEBI" id="CHEBI:15378"/>
        <dbReference type="ChEBI" id="CHEBI:30616"/>
        <dbReference type="ChEBI" id="CHEBI:33019"/>
        <dbReference type="ChEBI" id="CHEBI:57595"/>
        <dbReference type="ChEBI" id="CHEBI:78442"/>
        <dbReference type="ChEBI" id="CHEBI:78527"/>
        <dbReference type="ChEBI" id="CHEBI:456215"/>
        <dbReference type="EC" id="6.1.1.21"/>
    </reaction>
</comment>
<dbReference type="PANTHER" id="PTHR11476:SF7">
    <property type="entry name" value="HISTIDINE--TRNA LIGASE"/>
    <property type="match status" value="1"/>
</dbReference>
<keyword evidence="4" id="KW-0547">Nucleotide-binding</keyword>
<dbReference type="PROSITE" id="PS50862">
    <property type="entry name" value="AA_TRNA_LIGASE_II"/>
    <property type="match status" value="2"/>
</dbReference>
<evidence type="ECO:0000313" key="10">
    <source>
        <dbReference type="EMBL" id="KAK0152217.1"/>
    </source>
</evidence>
<dbReference type="InterPro" id="IPR041715">
    <property type="entry name" value="HisRS-like_core"/>
</dbReference>
<evidence type="ECO:0000256" key="8">
    <source>
        <dbReference type="ARBA" id="ARBA00047639"/>
    </source>
</evidence>
<evidence type="ECO:0000256" key="1">
    <source>
        <dbReference type="ARBA" id="ARBA00008226"/>
    </source>
</evidence>
<evidence type="ECO:0000256" key="5">
    <source>
        <dbReference type="ARBA" id="ARBA00022840"/>
    </source>
</evidence>
<dbReference type="InterPro" id="IPR036621">
    <property type="entry name" value="Anticodon-bd_dom_sf"/>
</dbReference>
<dbReference type="GO" id="GO:0042802">
    <property type="term" value="F:identical protein binding"/>
    <property type="evidence" value="ECO:0007669"/>
    <property type="project" value="TreeGrafter"/>
</dbReference>
<keyword evidence="5" id="KW-0067">ATP-binding</keyword>
<evidence type="ECO:0000256" key="4">
    <source>
        <dbReference type="ARBA" id="ARBA00022741"/>
    </source>
</evidence>
<evidence type="ECO:0000256" key="6">
    <source>
        <dbReference type="ARBA" id="ARBA00022917"/>
    </source>
</evidence>
<reference evidence="10" key="1">
    <citation type="journal article" date="2023" name="Front. Mar. Sci.">
        <title>A new Merluccius polli reference genome to investigate the effects of global change in West African waters.</title>
        <authorList>
            <person name="Mateo J.L."/>
            <person name="Blanco-Fernandez C."/>
            <person name="Garcia-Vazquez E."/>
            <person name="Machado-Schiaffino G."/>
        </authorList>
    </citation>
    <scope>NUCLEOTIDE SEQUENCE</scope>
    <source>
        <strain evidence="10">C29</strain>
        <tissue evidence="10">Fin</tissue>
    </source>
</reference>
<organism evidence="10 11">
    <name type="scientific">Merluccius polli</name>
    <name type="common">Benguela hake</name>
    <name type="synonym">Merluccius cadenati</name>
    <dbReference type="NCBI Taxonomy" id="89951"/>
    <lineage>
        <taxon>Eukaryota</taxon>
        <taxon>Metazoa</taxon>
        <taxon>Chordata</taxon>
        <taxon>Craniata</taxon>
        <taxon>Vertebrata</taxon>
        <taxon>Euteleostomi</taxon>
        <taxon>Actinopterygii</taxon>
        <taxon>Neopterygii</taxon>
        <taxon>Teleostei</taxon>
        <taxon>Neoteleostei</taxon>
        <taxon>Acanthomorphata</taxon>
        <taxon>Zeiogadaria</taxon>
        <taxon>Gadariae</taxon>
        <taxon>Gadiformes</taxon>
        <taxon>Gadoidei</taxon>
        <taxon>Merlucciidae</taxon>
        <taxon>Merluccius</taxon>
    </lineage>
</organism>
<dbReference type="GO" id="GO:0005829">
    <property type="term" value="C:cytosol"/>
    <property type="evidence" value="ECO:0007669"/>
    <property type="project" value="TreeGrafter"/>
</dbReference>
<name>A0AA47N4I8_MERPO</name>
<sequence length="1493" mass="168115">MYNSCYLYYYCGNNCCRDEYTGCFHDPNICSFVRVSYWNVTISAFRRWYDHRLGNPGTDEVSELLEQKAQLEGDDGKQQFVLKTPKGTRDFNPKQMAVREKVFNTIVSCFKRHGAETIDTPVFELKETLTGKYGEDSKLIYDLADQGGELLSLRYDLTVPFARYLAMNKITNIKRYHIAKVYRRDNPAMTRGRYREFYQCDFDIAGQYDAMIPDAECLRIVHEILSELDLGDFLIKVNDRRILDGMFAVCGVPDDKFRIICSTVDKLDKMCWEDVKMEMVKEKGLSEEAANQIGQYVSMQGGMDLAERLLQDPKMSQSKQACAGLSDMKQLFSYLKLFQVTDKVVFDLSLARGLDYYTGIIYEAVLTQAGATPAPDGEESPSVGSVAGGGRYDGLVGMFDPKGRTVPCVGVSIGIERIFSIMEKKAEAEKVRTTEIQVMVVSAQKNLLEERLKLVTELWNAGIKAEAMYKKNPKLLSQLQHCEESGIPLVAILGEQELKDGVVKLRTTATREEVDVSRVDLVEEIRKMTLTDEVSELLEQKAQLGGDDGKQQFVLKTPKGTRDFNPKQMAVREKVFNTIVSCFKRHGAETIDTPVFELKETLTGKYGEDSKLIYDLADQGGELLSLRYDLTVPFARYLAMNKITNIKRYHIAKVYRRDNPAMTRGRYREFYQCDFDIAGQYDAMIPDAECLRIVHEILSELDLGDFLIKVNDRRILDGMFAVCGVPDDKFRIICSTVDKLDKMCWEDVKMEMVKEKGLSEEAANQIGQYVSMQGGMDLAERLLQDPKMSQSKQACAGLSDMKQLFSYLKLFQVTDKVVFDLSLARGLDYYTGIIYEAVLTQAGATPAPDGEESPSVGSVAGGGRYDGLVGMFDPKGRTVPCVGVSIGIERIFSIMEKKAEAEKVRTTEIQVMVVSAQKNLLEERLKLVTELWNAGIKAEAMYKKNPKLLSQLQHCEESGIPLVAILGEQELKDGVVKLRTTATREEVDVSRVDLVEEIRKMTLYLKIKEVHMHALVFLVFQTDEVSELLEQKAQLGGDDGKQQFVLKTPKGTRDFNPKQMAVREKVFNTIVSCFKRHGAETIDTPVFELKETLTGKYGEDSKLIYDLADQGGELLSLRYDLTVPFARYLAMNKITNIKRYHIAKVYRRDNPAMTRGRYREFYQCDFDIAGQYDAMIPDAECLRIVHEILSELDLGDFLIKVNDRRILDGMFAVCGVPDDKFRIICSTVDKLDKMCWEDVKMEMVKEKGLSEEAANQIGQYVSMQGGMDLAERLLQDPKMSQSKQACAGLSDMKQLFSYLKLFQVTDKVVFDLSLARGLDYYTGIIYEAVLTQAGATPAPDGEESPSVGSVAGGGRYDGLVGMFDPKGRTVPCVGVSIGIERIFSIMEKKAEAEKVRTTEIQVMVVSAQKNLLEERLKLVTELWNAGIKAEAMYKKNPKLLSQLQHCEESGIPLVAILGEQELKDGVVKLRTTATREEVREPCVCVCVCVCACL</sequence>
<dbReference type="CDD" id="cd00859">
    <property type="entry name" value="HisRS_anticodon"/>
    <property type="match status" value="3"/>
</dbReference>
<keyword evidence="7" id="KW-0030">Aminoacyl-tRNA synthetase</keyword>
<dbReference type="InterPro" id="IPR004154">
    <property type="entry name" value="Anticodon-bd"/>
</dbReference>
<comment type="caution">
    <text evidence="10">The sequence shown here is derived from an EMBL/GenBank/DDBJ whole genome shotgun (WGS) entry which is preliminary data.</text>
</comment>
<evidence type="ECO:0000256" key="3">
    <source>
        <dbReference type="ARBA" id="ARBA00022598"/>
    </source>
</evidence>
<evidence type="ECO:0000256" key="7">
    <source>
        <dbReference type="ARBA" id="ARBA00023146"/>
    </source>
</evidence>
<feature type="domain" description="Aminoacyl-transfer RNA synthetases class-II family profile" evidence="9">
    <location>
        <begin position="87"/>
        <end position="422"/>
    </location>
</feature>
<dbReference type="PANTHER" id="PTHR11476">
    <property type="entry name" value="HISTIDYL-TRNA SYNTHETASE"/>
    <property type="match status" value="1"/>
</dbReference>
<proteinExistence type="inferred from homology"/>
<dbReference type="EC" id="6.1.1.21" evidence="2"/>
<keyword evidence="11" id="KW-1185">Reference proteome</keyword>